<dbReference type="GO" id="GO:0016279">
    <property type="term" value="F:protein-lysine N-methyltransferase activity"/>
    <property type="evidence" value="ECO:0007669"/>
    <property type="project" value="TreeGrafter"/>
</dbReference>
<dbReference type="InterPro" id="IPR001214">
    <property type="entry name" value="SET_dom"/>
</dbReference>
<dbReference type="EC" id="2.1.1.85" evidence="7"/>
<dbReference type="Proteomes" id="UP001148018">
    <property type="component" value="Unassembled WGS sequence"/>
</dbReference>
<reference evidence="10" key="1">
    <citation type="submission" date="2022-07" db="EMBL/GenBank/DDBJ databases">
        <title>Chromosome-level genome of Muraenolepis orangiensis.</title>
        <authorList>
            <person name="Kim J."/>
        </authorList>
    </citation>
    <scope>NUCLEOTIDE SEQUENCE</scope>
    <source>
        <strain evidence="10">KU_S4_2022</strain>
        <tissue evidence="10">Muscle</tissue>
    </source>
</reference>
<dbReference type="GO" id="GO:0032259">
    <property type="term" value="P:methylation"/>
    <property type="evidence" value="ECO:0007669"/>
    <property type="project" value="UniProtKB-KW"/>
</dbReference>
<evidence type="ECO:0000256" key="1">
    <source>
        <dbReference type="ARBA" id="ARBA00004496"/>
    </source>
</evidence>
<dbReference type="SUPFAM" id="SSF82199">
    <property type="entry name" value="SET domain"/>
    <property type="match status" value="1"/>
</dbReference>
<dbReference type="PANTHER" id="PTHR13271">
    <property type="entry name" value="UNCHARACTERIZED PUTATIVE METHYLTRANSFERASE"/>
    <property type="match status" value="1"/>
</dbReference>
<dbReference type="PROSITE" id="PS50280">
    <property type="entry name" value="SET"/>
    <property type="match status" value="1"/>
</dbReference>
<dbReference type="PROSITE" id="PS51565">
    <property type="entry name" value="SAM_MT85_SETD3"/>
    <property type="match status" value="1"/>
</dbReference>
<evidence type="ECO:0000256" key="2">
    <source>
        <dbReference type="ARBA" id="ARBA00022490"/>
    </source>
</evidence>
<keyword evidence="2" id="KW-0963">Cytoplasm</keyword>
<dbReference type="InterPro" id="IPR015353">
    <property type="entry name" value="Rubisco_LSMT_subst-bd"/>
</dbReference>
<dbReference type="InterPro" id="IPR050600">
    <property type="entry name" value="SETD3_SETD6_MTase"/>
</dbReference>
<dbReference type="FunFam" id="3.90.1410.10:FF:000001">
    <property type="entry name" value="histone-lysine N-methyltransferase setd3 isoform X1"/>
    <property type="match status" value="1"/>
</dbReference>
<dbReference type="Pfam" id="PF00856">
    <property type="entry name" value="SET"/>
    <property type="match status" value="1"/>
</dbReference>
<evidence type="ECO:0000256" key="6">
    <source>
        <dbReference type="ARBA" id="ARBA00023203"/>
    </source>
</evidence>
<dbReference type="InterPro" id="IPR046341">
    <property type="entry name" value="SET_dom_sf"/>
</dbReference>
<evidence type="ECO:0000256" key="4">
    <source>
        <dbReference type="ARBA" id="ARBA00022679"/>
    </source>
</evidence>
<comment type="subcellular location">
    <subcellularLocation>
        <location evidence="1">Cytoplasm</location>
    </subcellularLocation>
</comment>
<evidence type="ECO:0000256" key="7">
    <source>
        <dbReference type="PROSITE-ProRule" id="PRU00898"/>
    </source>
</evidence>
<dbReference type="InterPro" id="IPR025785">
    <property type="entry name" value="SETD3"/>
</dbReference>
<dbReference type="SUPFAM" id="SSF81822">
    <property type="entry name" value="RuBisCo LSMT C-terminal, substrate-binding domain"/>
    <property type="match status" value="1"/>
</dbReference>
<evidence type="ECO:0000259" key="9">
    <source>
        <dbReference type="PROSITE" id="PS50280"/>
    </source>
</evidence>
<keyword evidence="6" id="KW-0009">Actin-binding</keyword>
<evidence type="ECO:0000256" key="5">
    <source>
        <dbReference type="ARBA" id="ARBA00022691"/>
    </source>
</evidence>
<feature type="domain" description="SET" evidence="9">
    <location>
        <begin position="95"/>
        <end position="315"/>
    </location>
</feature>
<dbReference type="Pfam" id="PF09273">
    <property type="entry name" value="Rubis-subs-bind"/>
    <property type="match status" value="1"/>
</dbReference>
<dbReference type="AlphaFoldDB" id="A0A9Q0EXZ5"/>
<evidence type="ECO:0000256" key="8">
    <source>
        <dbReference type="SAM" id="MobiDB-lite"/>
    </source>
</evidence>
<evidence type="ECO:0000313" key="11">
    <source>
        <dbReference type="Proteomes" id="UP001148018"/>
    </source>
</evidence>
<dbReference type="InterPro" id="IPR036464">
    <property type="entry name" value="Rubisco_LSMT_subst-bd_sf"/>
</dbReference>
<accession>A0A9Q0EXZ5</accession>
<feature type="region of interest" description="Disordered" evidence="8">
    <location>
        <begin position="530"/>
        <end position="609"/>
    </location>
</feature>
<evidence type="ECO:0000313" key="10">
    <source>
        <dbReference type="EMBL" id="KAJ3613865.1"/>
    </source>
</evidence>
<feature type="region of interest" description="Disordered" evidence="8">
    <location>
        <begin position="1"/>
        <end position="22"/>
    </location>
</feature>
<comment type="similarity">
    <text evidence="7">Belongs to the class V-like SAM-binding methyltransferase superfamily. SETD3 actin-histidine methyltransferase family.</text>
</comment>
<keyword evidence="4 7" id="KW-0808">Transferase</keyword>
<dbReference type="Gene3D" id="3.90.1410.10">
    <property type="entry name" value="set domain protein methyltransferase, domain 1"/>
    <property type="match status" value="1"/>
</dbReference>
<comment type="catalytic activity">
    <reaction evidence="7">
        <text>L-histidyl-[protein] + S-adenosyl-L-methionine = N(tele)-methyl-L-histidyl-[protein] + S-adenosyl-L-homocysteine + H(+)</text>
        <dbReference type="Rhea" id="RHEA:19369"/>
        <dbReference type="Rhea" id="RHEA-COMP:9745"/>
        <dbReference type="Rhea" id="RHEA-COMP:11600"/>
        <dbReference type="ChEBI" id="CHEBI:15378"/>
        <dbReference type="ChEBI" id="CHEBI:16367"/>
        <dbReference type="ChEBI" id="CHEBI:29979"/>
        <dbReference type="ChEBI" id="CHEBI:57856"/>
        <dbReference type="ChEBI" id="CHEBI:59789"/>
        <dbReference type="EC" id="2.1.1.85"/>
    </reaction>
</comment>
<keyword evidence="11" id="KW-1185">Reference proteome</keyword>
<evidence type="ECO:0000256" key="3">
    <source>
        <dbReference type="ARBA" id="ARBA00022603"/>
    </source>
</evidence>
<sequence>MGKKSRVKTQKSGPGGGTTVASPKEMMSLVSELLQLCSSTTPTPGKEWEEYVQIRFLVEKIRKKQKGVSVLFDGNREDYFPELMGWAKECGASCEGFQVASFGEEGYGLRATRDIKAEELFLWIPRKMLMTVESAKNSVLGPLYSQDRILQAMGNVTLALHLLCERACPSSPWLPYVKSLPADYDTPLYYEEEEVRHLLGTQALQDVLSQYKNTARQYAYFYKVVQTHPTASKLPLKDSFTFDDYRWAVSSVMTRQNQIPTEDGSRVTLALIPLWDMCNHTNGLITTGYNLEDDRCECVALQDYKENEQIYIFYGTRSNAEFVVHSGFFFEDNVHDRVKIKLGVSKSERLFAMKAQVLARAGIAASSIFAVHCTEPPISAQLLAFLRVFCMTEEELKDFLVGEGAIDKIFTLGNSEFPVSWDNEIKLWTFLETRAALLLKTYKTTVEEDLLALEGSDLTAHSRVSVQLRLAEKQILEKASGGGRAKRLHFRRRLEEGAALPRYQESQIAPPENEEAAHAKPPIVLRELEEEVEEEAGLEETPPLLNGGKAVYGSDAGQEDLATDGDRAATRLTGEAEEAAREKAGNAVDTSAGGLDRKGPTEGAELSAD</sequence>
<keyword evidence="3 7" id="KW-0489">Methyltransferase</keyword>
<dbReference type="FunFam" id="3.90.1420.10:FF:000001">
    <property type="entry name" value="histone-lysine N-methyltransferase setd3 isoform X1"/>
    <property type="match status" value="1"/>
</dbReference>
<dbReference type="InterPro" id="IPR044428">
    <property type="entry name" value="SETD3_SET"/>
</dbReference>
<comment type="caution">
    <text evidence="10">The sequence shown here is derived from an EMBL/GenBank/DDBJ whole genome shotgun (WGS) entry which is preliminary data.</text>
</comment>
<keyword evidence="5 7" id="KW-0949">S-adenosyl-L-methionine</keyword>
<dbReference type="EMBL" id="JANIIK010000035">
    <property type="protein sequence ID" value="KAJ3613865.1"/>
    <property type="molecule type" value="Genomic_DNA"/>
</dbReference>
<gene>
    <name evidence="10" type="ORF">NHX12_020109</name>
</gene>
<protein>
    <recommendedName>
        <fullName evidence="7">protein-histidine N-methyltransferase</fullName>
        <ecNumber evidence="7">2.1.1.85</ecNumber>
    </recommendedName>
</protein>
<proteinExistence type="inferred from homology"/>
<dbReference type="Gene3D" id="3.90.1420.10">
    <property type="entry name" value="Rubisco LSMT, substrate-binding domain"/>
    <property type="match status" value="1"/>
</dbReference>
<dbReference type="GO" id="GO:0018064">
    <property type="term" value="F:protein-L-histidine N-tele-methyltransferase activity"/>
    <property type="evidence" value="ECO:0007669"/>
    <property type="project" value="UniProtKB-EC"/>
</dbReference>
<dbReference type="CDD" id="cd19176">
    <property type="entry name" value="SET_SETD3"/>
    <property type="match status" value="1"/>
</dbReference>
<dbReference type="PANTHER" id="PTHR13271:SF47">
    <property type="entry name" value="ACTIN-HISTIDINE N-METHYLTRANSFERASE"/>
    <property type="match status" value="1"/>
</dbReference>
<organism evidence="10 11">
    <name type="scientific">Muraenolepis orangiensis</name>
    <name type="common">Patagonian moray cod</name>
    <dbReference type="NCBI Taxonomy" id="630683"/>
    <lineage>
        <taxon>Eukaryota</taxon>
        <taxon>Metazoa</taxon>
        <taxon>Chordata</taxon>
        <taxon>Craniata</taxon>
        <taxon>Vertebrata</taxon>
        <taxon>Euteleostomi</taxon>
        <taxon>Actinopterygii</taxon>
        <taxon>Neopterygii</taxon>
        <taxon>Teleostei</taxon>
        <taxon>Neoteleostei</taxon>
        <taxon>Acanthomorphata</taxon>
        <taxon>Zeiogadaria</taxon>
        <taxon>Gadariae</taxon>
        <taxon>Gadiformes</taxon>
        <taxon>Muraenolepidoidei</taxon>
        <taxon>Muraenolepididae</taxon>
        <taxon>Muraenolepis</taxon>
    </lineage>
</organism>
<dbReference type="GO" id="GO:0003779">
    <property type="term" value="F:actin binding"/>
    <property type="evidence" value="ECO:0007669"/>
    <property type="project" value="UniProtKB-KW"/>
</dbReference>
<dbReference type="OrthoDB" id="441812at2759"/>
<name>A0A9Q0EXZ5_9TELE</name>
<dbReference type="GO" id="GO:0005737">
    <property type="term" value="C:cytoplasm"/>
    <property type="evidence" value="ECO:0007669"/>
    <property type="project" value="UniProtKB-SubCell"/>
</dbReference>